<feature type="compositionally biased region" description="Polar residues" evidence="1">
    <location>
        <begin position="199"/>
        <end position="228"/>
    </location>
</feature>
<feature type="compositionally biased region" description="Polar residues" evidence="1">
    <location>
        <begin position="121"/>
        <end position="158"/>
    </location>
</feature>
<dbReference type="OrthoDB" id="2683831at2759"/>
<name>A0A1J8QQ70_9AGAM</name>
<sequence length="256" mass="27848">MALLTPEERNFFRDEYTRLKGARSELSKDSKYSQGFTRVLKECDALKESIASTCGQRLDDIVMKDVQVSPATLSTTEAREPSIASVESSPHTAPSSDGSISDQSNSATTNSNSRRPPSMDTVASNTAETRQITLRTSTGAFSVTSDTPVTRQSTSRTSVGLSMVGNPFAQRVREIECMSFGPNSNAGSPTYNIYSDGSTGATHTFQGNGQSRILPRTQQRPTNSAYQQRDTDAPDPEPPLSELYWCYGNRFLVSGT</sequence>
<feature type="region of interest" description="Disordered" evidence="1">
    <location>
        <begin position="199"/>
        <end position="239"/>
    </location>
</feature>
<reference evidence="2 3" key="1">
    <citation type="submission" date="2016-03" db="EMBL/GenBank/DDBJ databases">
        <title>Comparative genomics of the ectomycorrhizal sister species Rhizopogon vinicolor and Rhizopogon vesiculosus (Basidiomycota: Boletales) reveals a divergence of the mating type B locus.</title>
        <authorList>
            <person name="Mujic A.B."/>
            <person name="Kuo A."/>
            <person name="Tritt A."/>
            <person name="Lipzen A."/>
            <person name="Chen C."/>
            <person name="Johnson J."/>
            <person name="Sharma A."/>
            <person name="Barry K."/>
            <person name="Grigoriev I.V."/>
            <person name="Spatafora J.W."/>
        </authorList>
    </citation>
    <scope>NUCLEOTIDE SEQUENCE [LARGE SCALE GENOMIC DNA]</scope>
    <source>
        <strain evidence="2 3">AM-OR11-056</strain>
    </source>
</reference>
<evidence type="ECO:0000256" key="1">
    <source>
        <dbReference type="SAM" id="MobiDB-lite"/>
    </source>
</evidence>
<proteinExistence type="predicted"/>
<comment type="caution">
    <text evidence="2">The sequence shown here is derived from an EMBL/GenBank/DDBJ whole genome shotgun (WGS) entry which is preliminary data.</text>
</comment>
<accession>A0A1J8QQ70</accession>
<protein>
    <submittedName>
        <fullName evidence="2">Uncharacterized protein</fullName>
    </submittedName>
</protein>
<feature type="region of interest" description="Disordered" evidence="1">
    <location>
        <begin position="72"/>
        <end position="158"/>
    </location>
</feature>
<evidence type="ECO:0000313" key="2">
    <source>
        <dbReference type="EMBL" id="OJA15649.1"/>
    </source>
</evidence>
<feature type="compositionally biased region" description="Low complexity" evidence="1">
    <location>
        <begin position="95"/>
        <end position="113"/>
    </location>
</feature>
<organism evidence="2 3">
    <name type="scientific">Rhizopogon vesiculosus</name>
    <dbReference type="NCBI Taxonomy" id="180088"/>
    <lineage>
        <taxon>Eukaryota</taxon>
        <taxon>Fungi</taxon>
        <taxon>Dikarya</taxon>
        <taxon>Basidiomycota</taxon>
        <taxon>Agaricomycotina</taxon>
        <taxon>Agaricomycetes</taxon>
        <taxon>Agaricomycetidae</taxon>
        <taxon>Boletales</taxon>
        <taxon>Suillineae</taxon>
        <taxon>Rhizopogonaceae</taxon>
        <taxon>Rhizopogon</taxon>
    </lineage>
</organism>
<gene>
    <name evidence="2" type="ORF">AZE42_09650</name>
</gene>
<dbReference type="AlphaFoldDB" id="A0A1J8QQ70"/>
<keyword evidence="3" id="KW-1185">Reference proteome</keyword>
<dbReference type="Proteomes" id="UP000183567">
    <property type="component" value="Unassembled WGS sequence"/>
</dbReference>
<dbReference type="EMBL" id="LVVM01002963">
    <property type="protein sequence ID" value="OJA15649.1"/>
    <property type="molecule type" value="Genomic_DNA"/>
</dbReference>
<evidence type="ECO:0000313" key="3">
    <source>
        <dbReference type="Proteomes" id="UP000183567"/>
    </source>
</evidence>
<feature type="compositionally biased region" description="Polar residues" evidence="1">
    <location>
        <begin position="85"/>
        <end position="94"/>
    </location>
</feature>